<dbReference type="PANTHER" id="PTHR34927">
    <property type="entry name" value="IQ DOMAIN-CONTAINING PROTEIN K"/>
    <property type="match status" value="1"/>
</dbReference>
<dbReference type="Proteomes" id="UP000053825">
    <property type="component" value="Unassembled WGS sequence"/>
</dbReference>
<dbReference type="OrthoDB" id="2155538at2759"/>
<accession>A0A0L7RCJ6</accession>
<dbReference type="InterPro" id="IPR000048">
    <property type="entry name" value="IQ_motif_EF-hand-BS"/>
</dbReference>
<dbReference type="STRING" id="597456.A0A0L7RCJ6"/>
<dbReference type="PROSITE" id="PS50096">
    <property type="entry name" value="IQ"/>
    <property type="match status" value="1"/>
</dbReference>
<evidence type="ECO:0000313" key="2">
    <source>
        <dbReference type="Proteomes" id="UP000053825"/>
    </source>
</evidence>
<evidence type="ECO:0000313" key="1">
    <source>
        <dbReference type="EMBL" id="KOC68712.1"/>
    </source>
</evidence>
<dbReference type="AlphaFoldDB" id="A0A0L7RCJ6"/>
<dbReference type="Pfam" id="PF00612">
    <property type="entry name" value="IQ"/>
    <property type="match status" value="1"/>
</dbReference>
<sequence>MCSVLSKKNIEENVQVSETLNSSDTCDCKDFEKPGETVVITRKGDELPSNYLNQRIFGLLIPALKETLIEASKWNALRVQKCRFNGLDYISEILWNRNPRRSQIYFPSLNVFDIPPFREYLRLHPRPYYPKSWLWSEDEAALYIQRYVRGWFVRKRADVQEMRQFWKVSK</sequence>
<dbReference type="CDD" id="cd22969">
    <property type="entry name" value="DD_IQCK"/>
    <property type="match status" value="1"/>
</dbReference>
<protein>
    <submittedName>
        <fullName evidence="1">IQ domain-containing protein K</fullName>
    </submittedName>
</protein>
<name>A0A0L7RCJ6_9HYME</name>
<dbReference type="EMBL" id="KQ414615">
    <property type="protein sequence ID" value="KOC68712.1"/>
    <property type="molecule type" value="Genomic_DNA"/>
</dbReference>
<proteinExistence type="predicted"/>
<dbReference type="PANTHER" id="PTHR34927:SF1">
    <property type="entry name" value="IQ DOMAIN-CONTAINING PROTEIN K"/>
    <property type="match status" value="1"/>
</dbReference>
<gene>
    <name evidence="1" type="ORF">WH47_06504</name>
</gene>
<reference evidence="1 2" key="1">
    <citation type="submission" date="2015-07" db="EMBL/GenBank/DDBJ databases">
        <title>The genome of Habropoda laboriosa.</title>
        <authorList>
            <person name="Pan H."/>
            <person name="Kapheim K."/>
        </authorList>
    </citation>
    <scope>NUCLEOTIDE SEQUENCE [LARGE SCALE GENOMIC DNA]</scope>
    <source>
        <strain evidence="1">0110345459</strain>
    </source>
</reference>
<keyword evidence="2" id="KW-1185">Reference proteome</keyword>
<dbReference type="InterPro" id="IPR043408">
    <property type="entry name" value="IQCK"/>
</dbReference>
<organism evidence="1 2">
    <name type="scientific">Habropoda laboriosa</name>
    <dbReference type="NCBI Taxonomy" id="597456"/>
    <lineage>
        <taxon>Eukaryota</taxon>
        <taxon>Metazoa</taxon>
        <taxon>Ecdysozoa</taxon>
        <taxon>Arthropoda</taxon>
        <taxon>Hexapoda</taxon>
        <taxon>Insecta</taxon>
        <taxon>Pterygota</taxon>
        <taxon>Neoptera</taxon>
        <taxon>Endopterygota</taxon>
        <taxon>Hymenoptera</taxon>
        <taxon>Apocrita</taxon>
        <taxon>Aculeata</taxon>
        <taxon>Apoidea</taxon>
        <taxon>Anthophila</taxon>
        <taxon>Apidae</taxon>
        <taxon>Habropoda</taxon>
    </lineage>
</organism>